<proteinExistence type="inferred from homology"/>
<keyword evidence="3" id="KW-1185">Reference proteome</keyword>
<evidence type="ECO:0000313" key="3">
    <source>
        <dbReference type="Proteomes" id="UP000008068"/>
    </source>
</evidence>
<dbReference type="SUPFAM" id="SSF51735">
    <property type="entry name" value="NAD(P)-binding Rossmann-fold domains"/>
    <property type="match status" value="1"/>
</dbReference>
<dbReference type="InterPro" id="IPR002347">
    <property type="entry name" value="SDR_fam"/>
</dbReference>
<dbReference type="Proteomes" id="UP000008068">
    <property type="component" value="Unassembled WGS sequence"/>
</dbReference>
<name>G0P051_CAEBE</name>
<dbReference type="OMA" id="QYAQSFA"/>
<dbReference type="PANTHER" id="PTHR43544:SF5">
    <property type="entry name" value="C-FACTOR-RELATED"/>
    <property type="match status" value="1"/>
</dbReference>
<sequence length="254" mass="27353">MFPKSVLITGSNRGIGLGLVKELLKISEIETIIAGARNPEAAKDLQSLSKDNSRLHILQIDVTDDNSLKNSVKKVEDFVGARGLNMLINNGGVLDAYRADGSPNKDIVMRTFEVNACGALLASQYFLPLLQKASVDSPGSDLSPGRACILNIGSDCSSQELNVNGFNDKIHLAYKMSKAAMLSFARSLVADFQNLDIKVLVTTIHPGWVITDMGGPDADITVEESTSAIVKSIGKLNESHNGGLFDRHLKEIPF</sequence>
<dbReference type="Pfam" id="PF00106">
    <property type="entry name" value="adh_short"/>
    <property type="match status" value="1"/>
</dbReference>
<dbReference type="InterPro" id="IPR051468">
    <property type="entry name" value="Fungal_SecMetab_SDRs"/>
</dbReference>
<dbReference type="eggNOG" id="KOG1611">
    <property type="taxonomic scope" value="Eukaryota"/>
</dbReference>
<dbReference type="GO" id="GO:0005737">
    <property type="term" value="C:cytoplasm"/>
    <property type="evidence" value="ECO:0007669"/>
    <property type="project" value="TreeGrafter"/>
</dbReference>
<dbReference type="CDD" id="cd05325">
    <property type="entry name" value="carb_red_sniffer_like_SDR_c"/>
    <property type="match status" value="1"/>
</dbReference>
<dbReference type="EMBL" id="GL379996">
    <property type="protein sequence ID" value="EGT41594.1"/>
    <property type="molecule type" value="Genomic_DNA"/>
</dbReference>
<dbReference type="InterPro" id="IPR036291">
    <property type="entry name" value="NAD(P)-bd_dom_sf"/>
</dbReference>
<evidence type="ECO:0000256" key="1">
    <source>
        <dbReference type="RuleBase" id="RU000363"/>
    </source>
</evidence>
<dbReference type="STRING" id="135651.G0P051"/>
<dbReference type="OrthoDB" id="7289984at2759"/>
<organism evidence="3">
    <name type="scientific">Caenorhabditis brenneri</name>
    <name type="common">Nematode worm</name>
    <dbReference type="NCBI Taxonomy" id="135651"/>
    <lineage>
        <taxon>Eukaryota</taxon>
        <taxon>Metazoa</taxon>
        <taxon>Ecdysozoa</taxon>
        <taxon>Nematoda</taxon>
        <taxon>Chromadorea</taxon>
        <taxon>Rhabditida</taxon>
        <taxon>Rhabditina</taxon>
        <taxon>Rhabditomorpha</taxon>
        <taxon>Rhabditoidea</taxon>
        <taxon>Rhabditidae</taxon>
        <taxon>Peloderinae</taxon>
        <taxon>Caenorhabditis</taxon>
    </lineage>
</organism>
<dbReference type="HOGENOM" id="CLU_010194_9_1_1"/>
<evidence type="ECO:0000313" key="2">
    <source>
        <dbReference type="EMBL" id="EGT41594.1"/>
    </source>
</evidence>
<dbReference type="GO" id="GO:0016491">
    <property type="term" value="F:oxidoreductase activity"/>
    <property type="evidence" value="ECO:0007669"/>
    <property type="project" value="TreeGrafter"/>
</dbReference>
<dbReference type="PRINTS" id="PR00080">
    <property type="entry name" value="SDRFAMILY"/>
</dbReference>
<accession>G0P051</accession>
<dbReference type="Gene3D" id="3.40.50.720">
    <property type="entry name" value="NAD(P)-binding Rossmann-like Domain"/>
    <property type="match status" value="1"/>
</dbReference>
<dbReference type="InParanoid" id="G0P051"/>
<dbReference type="PRINTS" id="PR00081">
    <property type="entry name" value="GDHRDH"/>
</dbReference>
<reference evidence="3" key="1">
    <citation type="submission" date="2011-07" db="EMBL/GenBank/DDBJ databases">
        <authorList>
            <consortium name="Caenorhabditis brenneri Sequencing and Analysis Consortium"/>
            <person name="Wilson R.K."/>
        </authorList>
    </citation>
    <scope>NUCLEOTIDE SEQUENCE [LARGE SCALE GENOMIC DNA]</scope>
    <source>
        <strain evidence="3">PB2801</strain>
    </source>
</reference>
<dbReference type="PANTHER" id="PTHR43544">
    <property type="entry name" value="SHORT-CHAIN DEHYDROGENASE/REDUCTASE"/>
    <property type="match status" value="1"/>
</dbReference>
<dbReference type="AlphaFoldDB" id="G0P051"/>
<protein>
    <submittedName>
        <fullName evidence="2">Uncharacterized protein</fullName>
    </submittedName>
</protein>
<gene>
    <name evidence="2" type="ORF">CAEBREN_16454</name>
</gene>
<comment type="similarity">
    <text evidence="1">Belongs to the short-chain dehydrogenases/reductases (SDR) family.</text>
</comment>